<dbReference type="AlphaFoldDB" id="A0A6A3PHD7"/>
<evidence type="ECO:0000256" key="1">
    <source>
        <dbReference type="SAM" id="MobiDB-lite"/>
    </source>
</evidence>
<evidence type="ECO:0000313" key="3">
    <source>
        <dbReference type="Proteomes" id="UP000441208"/>
    </source>
</evidence>
<evidence type="ECO:0000313" key="2">
    <source>
        <dbReference type="EMBL" id="KAE9058275.1"/>
    </source>
</evidence>
<sequence>MSSSLSSSSLISLPSSSSSLAMSTSFSLSSLASSQRFEAWRRDRPLCTLRCLRVICLVSEFGLSYDFGKYGHLHALSTAHSRLCAASFLREYAPAMHLLHLKVLKTTASVAFFFD</sequence>
<feature type="region of interest" description="Disordered" evidence="1">
    <location>
        <begin position="1"/>
        <end position="20"/>
    </location>
</feature>
<dbReference type="EMBL" id="QXFZ01006644">
    <property type="protein sequence ID" value="KAE9058275.1"/>
    <property type="molecule type" value="Genomic_DNA"/>
</dbReference>
<reference evidence="2 3" key="1">
    <citation type="submission" date="2018-08" db="EMBL/GenBank/DDBJ databases">
        <title>Genomic investigation of the strawberry pathogen Phytophthora fragariae indicates pathogenicity is determined by transcriptional variation in three key races.</title>
        <authorList>
            <person name="Adams T.M."/>
            <person name="Armitage A.D."/>
            <person name="Sobczyk M.K."/>
            <person name="Bates H.J."/>
            <person name="Dunwell J.M."/>
            <person name="Nellist C.F."/>
            <person name="Harrison R.J."/>
        </authorList>
    </citation>
    <scope>NUCLEOTIDE SEQUENCE [LARGE SCALE GENOMIC DNA]</scope>
    <source>
        <strain evidence="2 3">NOV-71</strain>
    </source>
</reference>
<organism evidence="2 3">
    <name type="scientific">Phytophthora fragariae</name>
    <dbReference type="NCBI Taxonomy" id="53985"/>
    <lineage>
        <taxon>Eukaryota</taxon>
        <taxon>Sar</taxon>
        <taxon>Stramenopiles</taxon>
        <taxon>Oomycota</taxon>
        <taxon>Peronosporomycetes</taxon>
        <taxon>Peronosporales</taxon>
        <taxon>Peronosporaceae</taxon>
        <taxon>Phytophthora</taxon>
    </lineage>
</organism>
<gene>
    <name evidence="2" type="ORF">PF007_g31362</name>
</gene>
<comment type="caution">
    <text evidence="2">The sequence shown here is derived from an EMBL/GenBank/DDBJ whole genome shotgun (WGS) entry which is preliminary data.</text>
</comment>
<dbReference type="Proteomes" id="UP000441208">
    <property type="component" value="Unassembled WGS sequence"/>
</dbReference>
<name>A0A6A3PHD7_9STRA</name>
<protein>
    <submittedName>
        <fullName evidence="2">Uncharacterized protein</fullName>
    </submittedName>
</protein>
<proteinExistence type="predicted"/>
<accession>A0A6A3PHD7</accession>